<evidence type="ECO:0000256" key="4">
    <source>
        <dbReference type="ARBA" id="ARBA00022989"/>
    </source>
</evidence>
<dbReference type="RefSeq" id="WP_126756620.1">
    <property type="nucleotide sequence ID" value="NZ_PIPQ01000001.1"/>
</dbReference>
<keyword evidence="2 7" id="KW-0132">Cell division</keyword>
<dbReference type="OrthoDB" id="7061211at2"/>
<evidence type="ECO:0000313" key="8">
    <source>
        <dbReference type="EMBL" id="RUO44224.1"/>
    </source>
</evidence>
<proteinExistence type="inferred from homology"/>
<evidence type="ECO:0000256" key="7">
    <source>
        <dbReference type="HAMAP-Rule" id="MF_00599"/>
    </source>
</evidence>
<organism evidence="8 9">
    <name type="scientific">Aliidiomarina taiwanensis</name>
    <dbReference type="NCBI Taxonomy" id="946228"/>
    <lineage>
        <taxon>Bacteria</taxon>
        <taxon>Pseudomonadati</taxon>
        <taxon>Pseudomonadota</taxon>
        <taxon>Gammaproteobacteria</taxon>
        <taxon>Alteromonadales</taxon>
        <taxon>Idiomarinaceae</taxon>
        <taxon>Aliidiomarina</taxon>
    </lineage>
</organism>
<feature type="topological domain" description="Periplasmic" evidence="7">
    <location>
        <begin position="22"/>
        <end position="95"/>
    </location>
</feature>
<dbReference type="InterPro" id="IPR007060">
    <property type="entry name" value="FtsL/DivIC"/>
</dbReference>
<keyword evidence="9" id="KW-1185">Reference proteome</keyword>
<evidence type="ECO:0000256" key="6">
    <source>
        <dbReference type="ARBA" id="ARBA00023306"/>
    </source>
</evidence>
<dbReference type="PANTHER" id="PTHR37485">
    <property type="entry name" value="CELL DIVISION PROTEIN FTSB"/>
    <property type="match status" value="1"/>
</dbReference>
<keyword evidence="7" id="KW-0997">Cell inner membrane</keyword>
<reference evidence="8 9" key="1">
    <citation type="journal article" date="2011" name="Front. Microbiol.">
        <title>Genomic signatures of strain selection and enhancement in Bacillus atrophaeus var. globigii, a historical biowarfare simulant.</title>
        <authorList>
            <person name="Gibbons H.S."/>
            <person name="Broomall S.M."/>
            <person name="McNew L.A."/>
            <person name="Daligault H."/>
            <person name="Chapman C."/>
            <person name="Bruce D."/>
            <person name="Karavis M."/>
            <person name="Krepps M."/>
            <person name="McGregor P.A."/>
            <person name="Hong C."/>
            <person name="Park K.H."/>
            <person name="Akmal A."/>
            <person name="Feldman A."/>
            <person name="Lin J.S."/>
            <person name="Chang W.E."/>
            <person name="Higgs B.W."/>
            <person name="Demirev P."/>
            <person name="Lindquist J."/>
            <person name="Liem A."/>
            <person name="Fochler E."/>
            <person name="Read T.D."/>
            <person name="Tapia R."/>
            <person name="Johnson S."/>
            <person name="Bishop-Lilly K.A."/>
            <person name="Detter C."/>
            <person name="Han C."/>
            <person name="Sozhamannan S."/>
            <person name="Rosenzweig C.N."/>
            <person name="Skowronski E.W."/>
        </authorList>
    </citation>
    <scope>NUCLEOTIDE SEQUENCE [LARGE SCALE GENOMIC DNA]</scope>
    <source>
        <strain evidence="8 9">AIT1</strain>
    </source>
</reference>
<comment type="subcellular location">
    <subcellularLocation>
        <location evidence="7">Cell inner membrane</location>
        <topology evidence="7">Single-pass type II membrane protein</topology>
    </subcellularLocation>
    <text evidence="7">Localizes to the division septum.</text>
</comment>
<sequence length="95" mass="11237">MRFLTLCMLCIFILLQYRIWFGQSGVSEYRELRSEIQRQSDSNAALKQRNQLIYADIRDLREARDAVEERARNELGMVKADETFFRLIAKDNNSS</sequence>
<feature type="topological domain" description="Cytoplasmic" evidence="7">
    <location>
        <begin position="1"/>
        <end position="3"/>
    </location>
</feature>
<comment type="similarity">
    <text evidence="7">Belongs to the FtsB family.</text>
</comment>
<dbReference type="GO" id="GO:0005886">
    <property type="term" value="C:plasma membrane"/>
    <property type="evidence" value="ECO:0007669"/>
    <property type="project" value="UniProtKB-SubCell"/>
</dbReference>
<keyword evidence="1 7" id="KW-1003">Cell membrane</keyword>
<dbReference type="GO" id="GO:0030428">
    <property type="term" value="C:cell septum"/>
    <property type="evidence" value="ECO:0007669"/>
    <property type="project" value="TreeGrafter"/>
</dbReference>
<evidence type="ECO:0000256" key="5">
    <source>
        <dbReference type="ARBA" id="ARBA00023136"/>
    </source>
</evidence>
<comment type="subunit">
    <text evidence="7">Part of a complex composed of FtsB, FtsL and FtsQ.</text>
</comment>
<evidence type="ECO:0000313" key="9">
    <source>
        <dbReference type="Proteomes" id="UP000286976"/>
    </source>
</evidence>
<comment type="function">
    <text evidence="7">Essential cell division protein. May link together the upstream cell division proteins, which are predominantly cytoplasmic, with the downstream cell division proteins, which are predominantly periplasmic.</text>
</comment>
<evidence type="ECO:0000256" key="3">
    <source>
        <dbReference type="ARBA" id="ARBA00022692"/>
    </source>
</evidence>
<keyword evidence="5 7" id="KW-0472">Membrane</keyword>
<dbReference type="EMBL" id="PIPQ01000001">
    <property type="protein sequence ID" value="RUO44224.1"/>
    <property type="molecule type" value="Genomic_DNA"/>
</dbReference>
<dbReference type="Pfam" id="PF04977">
    <property type="entry name" value="DivIC"/>
    <property type="match status" value="1"/>
</dbReference>
<evidence type="ECO:0000256" key="2">
    <source>
        <dbReference type="ARBA" id="ARBA00022618"/>
    </source>
</evidence>
<dbReference type="PANTHER" id="PTHR37485:SF1">
    <property type="entry name" value="CELL DIVISION PROTEIN FTSB"/>
    <property type="match status" value="1"/>
</dbReference>
<keyword evidence="4 7" id="KW-1133">Transmembrane helix</keyword>
<dbReference type="GO" id="GO:0043093">
    <property type="term" value="P:FtsZ-dependent cytokinesis"/>
    <property type="evidence" value="ECO:0007669"/>
    <property type="project" value="UniProtKB-UniRule"/>
</dbReference>
<dbReference type="InterPro" id="IPR023081">
    <property type="entry name" value="Cell_div_FtsB"/>
</dbReference>
<protein>
    <recommendedName>
        <fullName evidence="7">Cell division protein FtsB</fullName>
    </recommendedName>
</protein>
<gene>
    <name evidence="7" type="primary">ftsB</name>
    <name evidence="8" type="ORF">CWE15_03385</name>
</gene>
<dbReference type="NCBIfam" id="NF002058">
    <property type="entry name" value="PRK00888.1"/>
    <property type="match status" value="1"/>
</dbReference>
<accession>A0A432XA68</accession>
<dbReference type="HAMAP" id="MF_00599">
    <property type="entry name" value="FtsB"/>
    <property type="match status" value="1"/>
</dbReference>
<dbReference type="Proteomes" id="UP000286976">
    <property type="component" value="Unassembled WGS sequence"/>
</dbReference>
<comment type="caution">
    <text evidence="8">The sequence shown here is derived from an EMBL/GenBank/DDBJ whole genome shotgun (WGS) entry which is preliminary data.</text>
</comment>
<name>A0A432XA68_9GAMM</name>
<dbReference type="AlphaFoldDB" id="A0A432XA68"/>
<dbReference type="GO" id="GO:0032153">
    <property type="term" value="C:cell division site"/>
    <property type="evidence" value="ECO:0007669"/>
    <property type="project" value="UniProtKB-UniRule"/>
</dbReference>
<keyword evidence="3 7" id="KW-0812">Transmembrane</keyword>
<evidence type="ECO:0000256" key="1">
    <source>
        <dbReference type="ARBA" id="ARBA00022475"/>
    </source>
</evidence>
<keyword evidence="6 7" id="KW-0131">Cell cycle</keyword>